<comment type="catalytic activity">
    <reaction evidence="1 11">
        <text>alpha-D-glucose = beta-D-glucose</text>
        <dbReference type="Rhea" id="RHEA:10264"/>
        <dbReference type="ChEBI" id="CHEBI:15903"/>
        <dbReference type="ChEBI" id="CHEBI:17925"/>
        <dbReference type="EC" id="5.1.3.3"/>
    </reaction>
</comment>
<keyword evidence="16" id="KW-1185">Reference proteome</keyword>
<dbReference type="CDD" id="cd09019">
    <property type="entry name" value="galactose_mutarotase_like"/>
    <property type="match status" value="1"/>
</dbReference>
<evidence type="ECO:0000256" key="9">
    <source>
        <dbReference type="ARBA" id="ARBA00023235"/>
    </source>
</evidence>
<dbReference type="EC" id="5.1.3.3" evidence="6 11"/>
<dbReference type="Proteomes" id="UP000000310">
    <property type="component" value="Chromosome"/>
</dbReference>
<evidence type="ECO:0000256" key="7">
    <source>
        <dbReference type="ARBA" id="ARBA00014165"/>
    </source>
</evidence>
<dbReference type="OrthoDB" id="9779408at2"/>
<name>F0SDI2_PSESL</name>
<dbReference type="GO" id="GO:0006006">
    <property type="term" value="P:glucose metabolic process"/>
    <property type="evidence" value="ECO:0007669"/>
    <property type="project" value="TreeGrafter"/>
</dbReference>
<feature type="binding site" evidence="14">
    <location>
        <begin position="83"/>
        <end position="84"/>
    </location>
    <ligand>
        <name>beta-D-galactose</name>
        <dbReference type="ChEBI" id="CHEBI:27667"/>
    </ligand>
</feature>
<feature type="binding site" evidence="13">
    <location>
        <position position="252"/>
    </location>
    <ligand>
        <name>beta-D-galactose</name>
        <dbReference type="ChEBI" id="CHEBI:27667"/>
    </ligand>
</feature>
<dbReference type="PIRSF" id="PIRSF005096">
    <property type="entry name" value="GALM"/>
    <property type="match status" value="1"/>
</dbReference>
<dbReference type="InterPro" id="IPR018052">
    <property type="entry name" value="Ald1_epimerase_CS"/>
</dbReference>
<dbReference type="AlphaFoldDB" id="F0SDI2"/>
<dbReference type="RefSeq" id="WP_013634448.1">
    <property type="nucleotide sequence ID" value="NC_015177.1"/>
</dbReference>
<evidence type="ECO:0000256" key="6">
    <source>
        <dbReference type="ARBA" id="ARBA00013185"/>
    </source>
</evidence>
<dbReference type="eggNOG" id="COG2017">
    <property type="taxonomic scope" value="Bacteria"/>
</dbReference>
<dbReference type="InterPro" id="IPR047215">
    <property type="entry name" value="Galactose_mutarotase-like"/>
</dbReference>
<keyword evidence="10 11" id="KW-0119">Carbohydrate metabolism</keyword>
<dbReference type="GO" id="GO:0030246">
    <property type="term" value="F:carbohydrate binding"/>
    <property type="evidence" value="ECO:0007669"/>
    <property type="project" value="InterPro"/>
</dbReference>
<protein>
    <recommendedName>
        <fullName evidence="7 11">Aldose 1-epimerase</fullName>
        <ecNumber evidence="6 11">5.1.3.3</ecNumber>
    </recommendedName>
</protein>
<dbReference type="InterPro" id="IPR011013">
    <property type="entry name" value="Gal_mutarotase_sf_dom"/>
</dbReference>
<feature type="binding site" evidence="14">
    <location>
        <begin position="180"/>
        <end position="182"/>
    </location>
    <ligand>
        <name>beta-D-galactose</name>
        <dbReference type="ChEBI" id="CHEBI:27667"/>
    </ligand>
</feature>
<sequence length="352" mass="39410">MKNLNSLRHSFVPLQDKESSQFIVLENSQNTQIGISDFGARITHFLLPTSKEAIDIVLGFDKLEDYLSAREKYHGVTVGPYANRIANGKFSLNNNEYTLAQNNGTNCLHGGIAGFHNRYWDVEEFTKNSVTLSTTTEKGEEGFPGELSVKVKYTLGDDNALTIEYFAETAHDTVINLTNHAYFNLNGAEQNDITAHVIIINSSEYAIVDERCIPTGELQNVENTPFDFRQPKVIAKDIEEKDEQLIIGNGYDHSFQLKSEDNADLIFAAAAEGDISKIRLEVYTTEPAIQFYTGNYLGSGDVGKEKTVYKDRSGFCFETQHHPDSPNRPEFPSTVLKAGDKFYSKTIYKALV</sequence>
<comment type="subunit">
    <text evidence="5">Monomer.</text>
</comment>
<evidence type="ECO:0000256" key="2">
    <source>
        <dbReference type="ARBA" id="ARBA00001913"/>
    </source>
</evidence>
<feature type="active site" description="Proton donor" evidence="12">
    <location>
        <position position="180"/>
    </location>
</feature>
<comment type="similarity">
    <text evidence="4 11">Belongs to the aldose epimerase family.</text>
</comment>
<keyword evidence="9 11" id="KW-0413">Isomerase</keyword>
<dbReference type="InterPro" id="IPR015443">
    <property type="entry name" value="Aldose_1-epimerase"/>
</dbReference>
<evidence type="ECO:0000256" key="11">
    <source>
        <dbReference type="PIRNR" id="PIRNR005096"/>
    </source>
</evidence>
<evidence type="ECO:0000256" key="8">
    <source>
        <dbReference type="ARBA" id="ARBA00022837"/>
    </source>
</evidence>
<dbReference type="PANTHER" id="PTHR10091:SF0">
    <property type="entry name" value="GALACTOSE MUTAROTASE"/>
    <property type="match status" value="1"/>
</dbReference>
<reference evidence="16" key="2">
    <citation type="submission" date="2011-02" db="EMBL/GenBank/DDBJ databases">
        <title>The complete genome of Pedobacter saltans DSM 12145.</title>
        <authorList>
            <consortium name="US DOE Joint Genome Institute (JGI-PGF)"/>
            <person name="Lucas S."/>
            <person name="Copeland A."/>
            <person name="Lapidus A."/>
            <person name="Bruce D."/>
            <person name="Goodwin L."/>
            <person name="Pitluck S."/>
            <person name="Kyrpides N."/>
            <person name="Mavromatis K."/>
            <person name="Pagani I."/>
            <person name="Ivanova N."/>
            <person name="Ovchinnikova G."/>
            <person name="Lu M."/>
            <person name="Detter J.C."/>
            <person name="Han C."/>
            <person name="Land M."/>
            <person name="Hauser L."/>
            <person name="Markowitz V."/>
            <person name="Cheng J.-F."/>
            <person name="Hugenholtz P."/>
            <person name="Woyke T."/>
            <person name="Wu D."/>
            <person name="Tindall B."/>
            <person name="Pomrenke H.G."/>
            <person name="Brambilla E."/>
            <person name="Klenk H.-P."/>
            <person name="Eisen J.A."/>
        </authorList>
    </citation>
    <scope>NUCLEOTIDE SEQUENCE [LARGE SCALE GENOMIC DNA]</scope>
    <source>
        <strain evidence="16">ATCC 51119 / DSM 12145 / JCM 21818 / LMG 10337 / NBRC 100064 / NCIMB 13643</strain>
    </source>
</reference>
<feature type="active site" description="Proton acceptor" evidence="12">
    <location>
        <position position="318"/>
    </location>
</feature>
<evidence type="ECO:0000256" key="3">
    <source>
        <dbReference type="ARBA" id="ARBA00005028"/>
    </source>
</evidence>
<gene>
    <name evidence="15" type="ordered locus">Pedsa_3431</name>
</gene>
<dbReference type="NCBIfam" id="NF008277">
    <property type="entry name" value="PRK11055.1"/>
    <property type="match status" value="1"/>
</dbReference>
<dbReference type="Pfam" id="PF01263">
    <property type="entry name" value="Aldose_epim"/>
    <property type="match status" value="1"/>
</dbReference>
<dbReference type="PROSITE" id="PS00545">
    <property type="entry name" value="ALDOSE_1_EPIMERASE"/>
    <property type="match status" value="1"/>
</dbReference>
<evidence type="ECO:0000256" key="10">
    <source>
        <dbReference type="ARBA" id="ARBA00023277"/>
    </source>
</evidence>
<dbReference type="HOGENOM" id="CLU_031753_2_0_10"/>
<dbReference type="STRING" id="762903.Pedsa_3431"/>
<proteinExistence type="inferred from homology"/>
<dbReference type="EMBL" id="CP002545">
    <property type="protein sequence ID" value="ADY53965.1"/>
    <property type="molecule type" value="Genomic_DNA"/>
</dbReference>
<dbReference type="UniPathway" id="UPA00242"/>
<dbReference type="InterPro" id="IPR008183">
    <property type="entry name" value="Aldose_1/G6P_1-epimerase"/>
</dbReference>
<dbReference type="PANTHER" id="PTHR10091">
    <property type="entry name" value="ALDOSE-1-EPIMERASE"/>
    <property type="match status" value="1"/>
</dbReference>
<dbReference type="KEGG" id="psn:Pedsa_3431"/>
<evidence type="ECO:0000256" key="12">
    <source>
        <dbReference type="PIRSR" id="PIRSR005096-1"/>
    </source>
</evidence>
<evidence type="ECO:0000256" key="13">
    <source>
        <dbReference type="PIRSR" id="PIRSR005096-2"/>
    </source>
</evidence>
<evidence type="ECO:0000256" key="14">
    <source>
        <dbReference type="PIRSR" id="PIRSR005096-3"/>
    </source>
</evidence>
<dbReference type="GO" id="GO:0004034">
    <property type="term" value="F:aldose 1-epimerase activity"/>
    <property type="evidence" value="ECO:0007669"/>
    <property type="project" value="UniProtKB-EC"/>
</dbReference>
<dbReference type="GO" id="GO:0033499">
    <property type="term" value="P:galactose catabolic process via UDP-galactose, Leloir pathway"/>
    <property type="evidence" value="ECO:0007669"/>
    <property type="project" value="TreeGrafter"/>
</dbReference>
<evidence type="ECO:0000256" key="4">
    <source>
        <dbReference type="ARBA" id="ARBA00006206"/>
    </source>
</evidence>
<organism evidence="15 16">
    <name type="scientific">Pseudopedobacter saltans (strain ATCC 51119 / DSM 12145 / JCM 21818 / CCUG 39354 / LMG 10337 / NBRC 100064 / NCIMB 13643)</name>
    <name type="common">Pedobacter saltans</name>
    <dbReference type="NCBI Taxonomy" id="762903"/>
    <lineage>
        <taxon>Bacteria</taxon>
        <taxon>Pseudomonadati</taxon>
        <taxon>Bacteroidota</taxon>
        <taxon>Sphingobacteriia</taxon>
        <taxon>Sphingobacteriales</taxon>
        <taxon>Sphingobacteriaceae</taxon>
        <taxon>Pseudopedobacter</taxon>
    </lineage>
</organism>
<evidence type="ECO:0000256" key="5">
    <source>
        <dbReference type="ARBA" id="ARBA00011245"/>
    </source>
</evidence>
<comment type="cofactor">
    <cofactor evidence="2">
        <name>Ca(2+)</name>
        <dbReference type="ChEBI" id="CHEBI:29108"/>
    </cofactor>
</comment>
<dbReference type="Gene3D" id="2.70.98.10">
    <property type="match status" value="1"/>
</dbReference>
<comment type="pathway">
    <text evidence="3 11">Carbohydrate metabolism; hexose metabolism.</text>
</comment>
<keyword evidence="8" id="KW-0106">Calcium</keyword>
<reference evidence="15 16" key="1">
    <citation type="journal article" date="2011" name="Stand. Genomic Sci.">
        <title>Complete genome sequence of the gliding, heparinolytic Pedobacter saltans type strain (113).</title>
        <authorList>
            <person name="Liolios K."/>
            <person name="Sikorski J."/>
            <person name="Lu M."/>
            <person name="Nolan M."/>
            <person name="Lapidus A."/>
            <person name="Lucas S."/>
            <person name="Hammon N."/>
            <person name="Deshpande S."/>
            <person name="Cheng J.F."/>
            <person name="Tapia R."/>
            <person name="Han C."/>
            <person name="Goodwin L."/>
            <person name="Pitluck S."/>
            <person name="Huntemann M."/>
            <person name="Ivanova N."/>
            <person name="Pagani I."/>
            <person name="Mavromatis K."/>
            <person name="Ovchinikova G."/>
            <person name="Pati A."/>
            <person name="Chen A."/>
            <person name="Palaniappan K."/>
            <person name="Land M."/>
            <person name="Hauser L."/>
            <person name="Brambilla E.M."/>
            <person name="Kotsyurbenko O."/>
            <person name="Rohde M."/>
            <person name="Tindall B.J."/>
            <person name="Abt B."/>
            <person name="Goker M."/>
            <person name="Detter J.C."/>
            <person name="Woyke T."/>
            <person name="Bristow J."/>
            <person name="Eisen J.A."/>
            <person name="Markowitz V."/>
            <person name="Hugenholtz P."/>
            <person name="Klenk H.P."/>
            <person name="Kyrpides N.C."/>
        </authorList>
    </citation>
    <scope>NUCLEOTIDE SEQUENCE [LARGE SCALE GENOMIC DNA]</scope>
    <source>
        <strain evidence="16">ATCC 51119 / DSM 12145 / JCM 21818 / LMG 10337 / NBRC 100064 / NCIMB 13643</strain>
    </source>
</reference>
<evidence type="ECO:0000313" key="15">
    <source>
        <dbReference type="EMBL" id="ADY53965.1"/>
    </source>
</evidence>
<accession>F0SDI2</accession>
<dbReference type="SUPFAM" id="SSF74650">
    <property type="entry name" value="Galactose mutarotase-like"/>
    <property type="match status" value="1"/>
</dbReference>
<dbReference type="InterPro" id="IPR014718">
    <property type="entry name" value="GH-type_carb-bd"/>
</dbReference>
<evidence type="ECO:0000256" key="1">
    <source>
        <dbReference type="ARBA" id="ARBA00001614"/>
    </source>
</evidence>
<evidence type="ECO:0000313" key="16">
    <source>
        <dbReference type="Proteomes" id="UP000000310"/>
    </source>
</evidence>